<dbReference type="Proteomes" id="UP000236745">
    <property type="component" value="Unassembled WGS sequence"/>
</dbReference>
<reference evidence="1 2" key="1">
    <citation type="submission" date="2016-10" db="EMBL/GenBank/DDBJ databases">
        <authorList>
            <person name="de Groot N.N."/>
        </authorList>
    </citation>
    <scope>NUCLEOTIDE SEQUENCE [LARGE SCALE GENOMIC DNA]</scope>
    <source>
        <strain evidence="1 2">DSM 22012</strain>
    </source>
</reference>
<dbReference type="AlphaFoldDB" id="A0A1H6DTV5"/>
<dbReference type="RefSeq" id="WP_104005895.1">
    <property type="nucleotide sequence ID" value="NZ_FNVQ01000010.1"/>
</dbReference>
<protein>
    <submittedName>
        <fullName evidence="1">Uncharacterized protein</fullName>
    </submittedName>
</protein>
<organism evidence="1 2">
    <name type="scientific">Marinobacterium lutimaris</name>
    <dbReference type="NCBI Taxonomy" id="568106"/>
    <lineage>
        <taxon>Bacteria</taxon>
        <taxon>Pseudomonadati</taxon>
        <taxon>Pseudomonadota</taxon>
        <taxon>Gammaproteobacteria</taxon>
        <taxon>Oceanospirillales</taxon>
        <taxon>Oceanospirillaceae</taxon>
        <taxon>Marinobacterium</taxon>
    </lineage>
</organism>
<evidence type="ECO:0000313" key="1">
    <source>
        <dbReference type="EMBL" id="SEG88711.1"/>
    </source>
</evidence>
<accession>A0A1H6DTV5</accession>
<evidence type="ECO:0000313" key="2">
    <source>
        <dbReference type="Proteomes" id="UP000236745"/>
    </source>
</evidence>
<gene>
    <name evidence="1" type="ORF">SAMN05444390_11014</name>
</gene>
<name>A0A1H6DTV5_9GAMM</name>
<keyword evidence="2" id="KW-1185">Reference proteome</keyword>
<dbReference type="EMBL" id="FNVQ01000010">
    <property type="protein sequence ID" value="SEG88711.1"/>
    <property type="molecule type" value="Genomic_DNA"/>
</dbReference>
<dbReference type="OrthoDB" id="5772858at2"/>
<sequence>MKRLQTVGATLIMGVLLVATSGCGKEEGPAEHAGKEIDKAMEQTSEYAKNAADQIGNQLDQAGEHIQDAAKDDNGGN</sequence>
<proteinExistence type="predicted"/>
<dbReference type="PROSITE" id="PS51257">
    <property type="entry name" value="PROKAR_LIPOPROTEIN"/>
    <property type="match status" value="1"/>
</dbReference>